<evidence type="ECO:0000313" key="2">
    <source>
        <dbReference type="Proteomes" id="UP000805193"/>
    </source>
</evidence>
<protein>
    <submittedName>
        <fullName evidence="1">Uncharacterized protein</fullName>
    </submittedName>
</protein>
<dbReference type="Proteomes" id="UP000805193">
    <property type="component" value="Unassembled WGS sequence"/>
</dbReference>
<dbReference type="EMBL" id="JABSTQ010011021">
    <property type="protein sequence ID" value="KAG0415825.1"/>
    <property type="molecule type" value="Genomic_DNA"/>
</dbReference>
<keyword evidence="2" id="KW-1185">Reference proteome</keyword>
<evidence type="ECO:0000313" key="1">
    <source>
        <dbReference type="EMBL" id="KAG0415825.1"/>
    </source>
</evidence>
<organism evidence="1 2">
    <name type="scientific">Ixodes persulcatus</name>
    <name type="common">Taiga tick</name>
    <dbReference type="NCBI Taxonomy" id="34615"/>
    <lineage>
        <taxon>Eukaryota</taxon>
        <taxon>Metazoa</taxon>
        <taxon>Ecdysozoa</taxon>
        <taxon>Arthropoda</taxon>
        <taxon>Chelicerata</taxon>
        <taxon>Arachnida</taxon>
        <taxon>Acari</taxon>
        <taxon>Parasitiformes</taxon>
        <taxon>Ixodida</taxon>
        <taxon>Ixodoidea</taxon>
        <taxon>Ixodidae</taxon>
        <taxon>Ixodinae</taxon>
        <taxon>Ixodes</taxon>
    </lineage>
</organism>
<gene>
    <name evidence="1" type="ORF">HPB47_006993</name>
</gene>
<name>A0AC60P8U3_IXOPE</name>
<reference evidence="1 2" key="1">
    <citation type="journal article" date="2020" name="Cell">
        <title>Large-Scale Comparative Analyses of Tick Genomes Elucidate Their Genetic Diversity and Vector Capacities.</title>
        <authorList>
            <consortium name="Tick Genome and Microbiome Consortium (TIGMIC)"/>
            <person name="Jia N."/>
            <person name="Wang J."/>
            <person name="Shi W."/>
            <person name="Du L."/>
            <person name="Sun Y."/>
            <person name="Zhan W."/>
            <person name="Jiang J.F."/>
            <person name="Wang Q."/>
            <person name="Zhang B."/>
            <person name="Ji P."/>
            <person name="Bell-Sakyi L."/>
            <person name="Cui X.M."/>
            <person name="Yuan T.T."/>
            <person name="Jiang B.G."/>
            <person name="Yang W.F."/>
            <person name="Lam T.T."/>
            <person name="Chang Q.C."/>
            <person name="Ding S.J."/>
            <person name="Wang X.J."/>
            <person name="Zhu J.G."/>
            <person name="Ruan X.D."/>
            <person name="Zhao L."/>
            <person name="Wei J.T."/>
            <person name="Ye R.Z."/>
            <person name="Que T.C."/>
            <person name="Du C.H."/>
            <person name="Zhou Y.H."/>
            <person name="Cheng J.X."/>
            <person name="Dai P.F."/>
            <person name="Guo W.B."/>
            <person name="Han X.H."/>
            <person name="Huang E.J."/>
            <person name="Li L.F."/>
            <person name="Wei W."/>
            <person name="Gao Y.C."/>
            <person name="Liu J.Z."/>
            <person name="Shao H.Z."/>
            <person name="Wang X."/>
            <person name="Wang C.C."/>
            <person name="Yang T.C."/>
            <person name="Huo Q.B."/>
            <person name="Li W."/>
            <person name="Chen H.Y."/>
            <person name="Chen S.E."/>
            <person name="Zhou L.G."/>
            <person name="Ni X.B."/>
            <person name="Tian J.H."/>
            <person name="Sheng Y."/>
            <person name="Liu T."/>
            <person name="Pan Y.S."/>
            <person name="Xia L.Y."/>
            <person name="Li J."/>
            <person name="Zhao F."/>
            <person name="Cao W.C."/>
        </authorList>
    </citation>
    <scope>NUCLEOTIDE SEQUENCE [LARGE SCALE GENOMIC DNA]</scope>
    <source>
        <strain evidence="1">Iper-2018</strain>
    </source>
</reference>
<proteinExistence type="predicted"/>
<comment type="caution">
    <text evidence="1">The sequence shown here is derived from an EMBL/GenBank/DDBJ whole genome shotgun (WGS) entry which is preliminary data.</text>
</comment>
<sequence>MTGKIPIGEEKKAGIQRNGNKKTDHRRNKGNRETGKTTTSASPLAAPAEGKDPRGQDGWEQQMEEEIEQKTMFYATAVGRATNHFFKRCYPMFSHVVSFKMDNMMLNGASGTSLIVSFFHLL</sequence>
<accession>A0AC60P8U3</accession>